<evidence type="ECO:0000256" key="12">
    <source>
        <dbReference type="SAM" id="Phobius"/>
    </source>
</evidence>
<dbReference type="PANTHER" id="PTHR46208">
    <property type="entry name" value="MITOCHONDRIAL IMPORT RECEPTOR SUBUNIT TOM70"/>
    <property type="match status" value="1"/>
</dbReference>
<dbReference type="OrthoDB" id="2942533at2759"/>
<feature type="repeat" description="TPR" evidence="10">
    <location>
        <begin position="404"/>
        <end position="437"/>
    </location>
</feature>
<dbReference type="NCBIfam" id="TIGR00990">
    <property type="entry name" value="3a0801s09"/>
    <property type="match status" value="1"/>
</dbReference>
<evidence type="ECO:0000256" key="6">
    <source>
        <dbReference type="ARBA" id="ARBA00022989"/>
    </source>
</evidence>
<gene>
    <name evidence="13" type="ORF">GcC1_184041</name>
</gene>
<evidence type="ECO:0000256" key="9">
    <source>
        <dbReference type="ARBA" id="ARBA00038030"/>
    </source>
</evidence>
<dbReference type="GO" id="GO:0030943">
    <property type="term" value="F:mitochondrion targeting sequence binding"/>
    <property type="evidence" value="ECO:0007669"/>
    <property type="project" value="TreeGrafter"/>
</dbReference>
<comment type="caution">
    <text evidence="13">The sequence shown here is derived from an EMBL/GenBank/DDBJ whole genome shotgun (WGS) entry which is preliminary data.</text>
</comment>
<dbReference type="Pfam" id="PF13181">
    <property type="entry name" value="TPR_8"/>
    <property type="match status" value="2"/>
</dbReference>
<feature type="repeat" description="TPR" evidence="10">
    <location>
        <begin position="370"/>
        <end position="403"/>
    </location>
</feature>
<dbReference type="SUPFAM" id="SSF48452">
    <property type="entry name" value="TPR-like"/>
    <property type="match status" value="1"/>
</dbReference>
<dbReference type="Proteomes" id="UP000285405">
    <property type="component" value="Unassembled WGS sequence"/>
</dbReference>
<proteinExistence type="inferred from homology"/>
<comment type="similarity">
    <text evidence="9">Belongs to the Tom70 family.</text>
</comment>
<dbReference type="PROSITE" id="PS50005">
    <property type="entry name" value="TPR"/>
    <property type="match status" value="4"/>
</dbReference>
<feature type="compositionally biased region" description="Basic and acidic residues" evidence="11">
    <location>
        <begin position="83"/>
        <end position="101"/>
    </location>
</feature>
<keyword evidence="4" id="KW-1000">Mitochondrion outer membrane</keyword>
<evidence type="ECO:0000313" key="13">
    <source>
        <dbReference type="EMBL" id="RKF58154.1"/>
    </source>
</evidence>
<feature type="repeat" description="TPR" evidence="10">
    <location>
        <begin position="472"/>
        <end position="505"/>
    </location>
</feature>
<dbReference type="GO" id="GO:0005741">
    <property type="term" value="C:mitochondrial outer membrane"/>
    <property type="evidence" value="ECO:0007669"/>
    <property type="project" value="UniProtKB-SubCell"/>
</dbReference>
<evidence type="ECO:0000256" key="4">
    <source>
        <dbReference type="ARBA" id="ARBA00022787"/>
    </source>
</evidence>
<keyword evidence="13" id="KW-0675">Receptor</keyword>
<dbReference type="GO" id="GO:0006886">
    <property type="term" value="P:intracellular protein transport"/>
    <property type="evidence" value="ECO:0007669"/>
    <property type="project" value="InterPro"/>
</dbReference>
<feature type="transmembrane region" description="Helical" evidence="12">
    <location>
        <begin position="37"/>
        <end position="59"/>
    </location>
</feature>
<dbReference type="Pfam" id="PF00515">
    <property type="entry name" value="TPR_1"/>
    <property type="match status" value="1"/>
</dbReference>
<dbReference type="GO" id="GO:0045039">
    <property type="term" value="P:protein insertion into mitochondrial inner membrane"/>
    <property type="evidence" value="ECO:0007669"/>
    <property type="project" value="TreeGrafter"/>
</dbReference>
<accession>A0A420HL49</accession>
<keyword evidence="2 12" id="KW-0812">Transmembrane</keyword>
<keyword evidence="8 12" id="KW-0472">Membrane</keyword>
<dbReference type="Pfam" id="PF13432">
    <property type="entry name" value="TPR_16"/>
    <property type="match status" value="1"/>
</dbReference>
<evidence type="ECO:0000256" key="2">
    <source>
        <dbReference type="ARBA" id="ARBA00022692"/>
    </source>
</evidence>
<evidence type="ECO:0000256" key="7">
    <source>
        <dbReference type="ARBA" id="ARBA00023128"/>
    </source>
</evidence>
<dbReference type="GO" id="GO:0015450">
    <property type="term" value="F:protein-transporting ATPase activity"/>
    <property type="evidence" value="ECO:0007669"/>
    <property type="project" value="InterPro"/>
</dbReference>
<dbReference type="SMART" id="SM00028">
    <property type="entry name" value="TPR"/>
    <property type="match status" value="10"/>
</dbReference>
<organism evidence="13 14">
    <name type="scientific">Golovinomyces cichoracearum</name>
    <dbReference type="NCBI Taxonomy" id="62708"/>
    <lineage>
        <taxon>Eukaryota</taxon>
        <taxon>Fungi</taxon>
        <taxon>Dikarya</taxon>
        <taxon>Ascomycota</taxon>
        <taxon>Pezizomycotina</taxon>
        <taxon>Leotiomycetes</taxon>
        <taxon>Erysiphales</taxon>
        <taxon>Erysiphaceae</taxon>
        <taxon>Golovinomyces</taxon>
    </lineage>
</organism>
<dbReference type="InterPro" id="IPR005687">
    <property type="entry name" value="Tom70"/>
</dbReference>
<dbReference type="PANTHER" id="PTHR46208:SF1">
    <property type="entry name" value="MITOCHONDRIAL IMPORT RECEPTOR SUBUNIT TOM70"/>
    <property type="match status" value="1"/>
</dbReference>
<keyword evidence="7" id="KW-0496">Mitochondrion</keyword>
<feature type="region of interest" description="Disordered" evidence="11">
    <location>
        <begin position="61"/>
        <end position="106"/>
    </location>
</feature>
<evidence type="ECO:0000256" key="8">
    <source>
        <dbReference type="ARBA" id="ARBA00023136"/>
    </source>
</evidence>
<evidence type="ECO:0000256" key="1">
    <source>
        <dbReference type="ARBA" id="ARBA00004572"/>
    </source>
</evidence>
<evidence type="ECO:0000313" key="14">
    <source>
        <dbReference type="Proteomes" id="UP000285405"/>
    </source>
</evidence>
<keyword evidence="3" id="KW-0677">Repeat</keyword>
<reference evidence="13 14" key="1">
    <citation type="journal article" date="2018" name="BMC Genomics">
        <title>Comparative genome analyses reveal sequence features reflecting distinct modes of host-adaptation between dicot and monocot powdery mildew.</title>
        <authorList>
            <person name="Wu Y."/>
            <person name="Ma X."/>
            <person name="Pan Z."/>
            <person name="Kale S.D."/>
            <person name="Song Y."/>
            <person name="King H."/>
            <person name="Zhang Q."/>
            <person name="Presley C."/>
            <person name="Deng X."/>
            <person name="Wei C.I."/>
            <person name="Xiao S."/>
        </authorList>
    </citation>
    <scope>NUCLEOTIDE SEQUENCE [LARGE SCALE GENOMIC DNA]</scope>
    <source>
        <strain evidence="13">UCSC1</strain>
    </source>
</reference>
<evidence type="ECO:0000256" key="5">
    <source>
        <dbReference type="ARBA" id="ARBA00022803"/>
    </source>
</evidence>
<dbReference type="GO" id="GO:0030150">
    <property type="term" value="P:protein import into mitochondrial matrix"/>
    <property type="evidence" value="ECO:0007669"/>
    <property type="project" value="TreeGrafter"/>
</dbReference>
<feature type="compositionally biased region" description="Basic residues" evidence="11">
    <location>
        <begin position="70"/>
        <end position="82"/>
    </location>
</feature>
<dbReference type="AlphaFoldDB" id="A0A420HL49"/>
<dbReference type="EMBL" id="MCBR01018474">
    <property type="protein sequence ID" value="RKF58154.1"/>
    <property type="molecule type" value="Genomic_DNA"/>
</dbReference>
<dbReference type="InterPro" id="IPR011990">
    <property type="entry name" value="TPR-like_helical_dom_sf"/>
</dbReference>
<keyword evidence="5 10" id="KW-0802">TPR repeat</keyword>
<keyword evidence="6 12" id="KW-1133">Transmembrane helix</keyword>
<evidence type="ECO:0000256" key="10">
    <source>
        <dbReference type="PROSITE-ProRule" id="PRU00339"/>
    </source>
</evidence>
<protein>
    <submittedName>
        <fullName evidence="13">Mitochondrial import receptor subunit tom70</fullName>
    </submittedName>
</protein>
<feature type="repeat" description="TPR" evidence="10">
    <location>
        <begin position="336"/>
        <end position="369"/>
    </location>
</feature>
<dbReference type="InterPro" id="IPR019734">
    <property type="entry name" value="TPR_rpt"/>
</dbReference>
<evidence type="ECO:0000256" key="3">
    <source>
        <dbReference type="ARBA" id="ARBA00022737"/>
    </source>
</evidence>
<comment type="subcellular location">
    <subcellularLocation>
        <location evidence="1">Mitochondrion outer membrane</location>
        <topology evidence="1">Single-pass membrane protein</topology>
    </subcellularLocation>
</comment>
<dbReference type="Gene3D" id="1.25.40.10">
    <property type="entry name" value="Tetratricopeptide repeat domain"/>
    <property type="match status" value="2"/>
</dbReference>
<evidence type="ECO:0000256" key="11">
    <source>
        <dbReference type="SAM" id="MobiDB-lite"/>
    </source>
</evidence>
<sequence>MPPTNHVSAERTVSQLTLPEAPSTWDRISRWASENKAVVYTAAGVAIIVTGASVAYYLIDSKPSSSTHSPQKKLGRKDRKKKREDGTKGMDSQKKGTESKSRTTTIEPVLELPQVTEKMIESYSEQERNDLAVKLKLAGNSAFGSKDYSKAIDLYGQAILCKADPIFYSNRAACYNALQEWEKVVEDTTAAIDLDNEYIKALNRRAGAYEHLNKFNEALLDFTACCIIDGFRNESSAESVERLLKKVAEAKGKQILAGKPKRLPSPTFVTSYLQSFRARPPPEGLESTVEIPENTGKGQLQIGLSAMQTMTADGYEKAAAAFDKALELGDLEDYEAFAYNMRGTFRYLRGESTEALSDLTKSVTLKPELTQSFIKRASMHLELGNKEAAVEDFEKAMQQNNEDPDIFYHRAQLYFILGEFSDAYKDYQKSIDLDRSFVFSHIQLGVTQYKMGSIASSMVTLRRCIKNFSDAPDVYNFYGELLLDQQDYQNAIEQFDTAIEIEKQTKPNRTNVLPLINKALALFKWKQDFVEAEKLCLNALNIDPECDIAVATMAQFLLQMGKVTEALKYFERAADLARTEGEIINALSYAEATRTQIAVQEKYPRLASRLQGMSSGVGLG</sequence>
<name>A0A420HL49_9PEZI</name>